<feature type="compositionally biased region" description="Basic and acidic residues" evidence="1">
    <location>
        <begin position="62"/>
        <end position="76"/>
    </location>
</feature>
<keyword evidence="3" id="KW-1185">Reference proteome</keyword>
<dbReference type="AlphaFoldDB" id="A0A9X1I8U3"/>
<dbReference type="Proteomes" id="UP001139311">
    <property type="component" value="Unassembled WGS sequence"/>
</dbReference>
<feature type="region of interest" description="Disordered" evidence="1">
    <location>
        <begin position="1"/>
        <end position="76"/>
    </location>
</feature>
<evidence type="ECO:0000256" key="1">
    <source>
        <dbReference type="SAM" id="MobiDB-lite"/>
    </source>
</evidence>
<feature type="compositionally biased region" description="Basic and acidic residues" evidence="1">
    <location>
        <begin position="40"/>
        <end position="51"/>
    </location>
</feature>
<sequence>MSRKNHAPGAGGGKEKGRSAGDQQTGGVTGGKLGGTNPLRYHDDVSGRRGEAGQAGGGTPQETERVQDDKDRSGRP</sequence>
<proteinExistence type="predicted"/>
<dbReference type="RefSeq" id="WP_226603549.1">
    <property type="nucleotide sequence ID" value="NZ_JAJAQI010000002.1"/>
</dbReference>
<accession>A0A9X1I8U3</accession>
<gene>
    <name evidence="2" type="ORF">LHA35_01370</name>
</gene>
<dbReference type="EMBL" id="JAJAQI010000002">
    <property type="protein sequence ID" value="MCB4820380.1"/>
    <property type="molecule type" value="Genomic_DNA"/>
</dbReference>
<protein>
    <submittedName>
        <fullName evidence="2">Uncharacterized protein</fullName>
    </submittedName>
</protein>
<evidence type="ECO:0000313" key="2">
    <source>
        <dbReference type="EMBL" id="MCB4820380.1"/>
    </source>
</evidence>
<comment type="caution">
    <text evidence="2">The sequence shown here is derived from an EMBL/GenBank/DDBJ whole genome shotgun (WGS) entry which is preliminary data.</text>
</comment>
<reference evidence="2" key="1">
    <citation type="submission" date="2021-10" db="EMBL/GenBank/DDBJ databases">
        <title>Roseicella aerolatum sp. nov., isolated from aerosols of e-waste dismantling site.</title>
        <authorList>
            <person name="Qin T."/>
        </authorList>
    </citation>
    <scope>NUCLEOTIDE SEQUENCE</scope>
    <source>
        <strain evidence="2">GB24</strain>
    </source>
</reference>
<name>A0A9X1I8U3_9PROT</name>
<evidence type="ECO:0000313" key="3">
    <source>
        <dbReference type="Proteomes" id="UP001139311"/>
    </source>
</evidence>
<organism evidence="2 3">
    <name type="scientific">Roseicella aerolata</name>
    <dbReference type="NCBI Taxonomy" id="2883479"/>
    <lineage>
        <taxon>Bacteria</taxon>
        <taxon>Pseudomonadati</taxon>
        <taxon>Pseudomonadota</taxon>
        <taxon>Alphaproteobacteria</taxon>
        <taxon>Acetobacterales</taxon>
        <taxon>Roseomonadaceae</taxon>
        <taxon>Roseicella</taxon>
    </lineage>
</organism>